<feature type="compositionally biased region" description="Basic and acidic residues" evidence="1">
    <location>
        <begin position="144"/>
        <end position="158"/>
    </location>
</feature>
<evidence type="ECO:0000313" key="3">
    <source>
        <dbReference type="Proteomes" id="UP000274822"/>
    </source>
</evidence>
<feature type="region of interest" description="Disordered" evidence="1">
    <location>
        <begin position="489"/>
        <end position="515"/>
    </location>
</feature>
<keyword evidence="3" id="KW-1185">Reference proteome</keyword>
<feature type="region of interest" description="Disordered" evidence="1">
    <location>
        <begin position="533"/>
        <end position="570"/>
    </location>
</feature>
<feature type="region of interest" description="Disordered" evidence="1">
    <location>
        <begin position="144"/>
        <end position="229"/>
    </location>
</feature>
<organism evidence="2 3">
    <name type="scientific">Jimgerdemannia flammicorona</name>
    <dbReference type="NCBI Taxonomy" id="994334"/>
    <lineage>
        <taxon>Eukaryota</taxon>
        <taxon>Fungi</taxon>
        <taxon>Fungi incertae sedis</taxon>
        <taxon>Mucoromycota</taxon>
        <taxon>Mucoromycotina</taxon>
        <taxon>Endogonomycetes</taxon>
        <taxon>Endogonales</taxon>
        <taxon>Endogonaceae</taxon>
        <taxon>Jimgerdemannia</taxon>
    </lineage>
</organism>
<feature type="compositionally biased region" description="Low complexity" evidence="1">
    <location>
        <begin position="539"/>
        <end position="570"/>
    </location>
</feature>
<dbReference type="EMBL" id="RBNJ01000372">
    <property type="protein sequence ID" value="RUS34674.1"/>
    <property type="molecule type" value="Genomic_DNA"/>
</dbReference>
<reference evidence="2 3" key="1">
    <citation type="journal article" date="2018" name="New Phytol.">
        <title>Phylogenomics of Endogonaceae and evolution of mycorrhizas within Mucoromycota.</title>
        <authorList>
            <person name="Chang Y."/>
            <person name="Desiro A."/>
            <person name="Na H."/>
            <person name="Sandor L."/>
            <person name="Lipzen A."/>
            <person name="Clum A."/>
            <person name="Barry K."/>
            <person name="Grigoriev I.V."/>
            <person name="Martin F.M."/>
            <person name="Stajich J.E."/>
            <person name="Smith M.E."/>
            <person name="Bonito G."/>
            <person name="Spatafora J.W."/>
        </authorList>
    </citation>
    <scope>NUCLEOTIDE SEQUENCE [LARGE SCALE GENOMIC DNA]</scope>
    <source>
        <strain evidence="2 3">AD002</strain>
    </source>
</reference>
<feature type="region of interest" description="Disordered" evidence="1">
    <location>
        <begin position="250"/>
        <end position="364"/>
    </location>
</feature>
<sequence>MMTSPSDNKATVHFSFPWSFQNLTTLFLPMPLAVTHQEPGWTNLRADATDLLKDASALKVYSAVRELVATADPDVIAMLCAAFLFALDGHKLTKFPDESRVWYVVAETQYTLAVTGLEEPADPPPDIKKNMGGENALLEQKELGVTEGPEKYAGKERGPAGTAKNLQNRPNSSATPKSSGPVAKVITKPAKYKPGPKLYSLRSKGPPPPLQARKRKAGKQVPKILPAEKRLAVDDNVVIEVEIPKFSPFKKARLESPAGPSKPRGIPPKPILTTFLKRSAPQPMRGRARGLRTPSTPRSKQVVGPPEDRKTPEQSPESFARFYSPGSETNTKASLLNTPQPFFKDASFPPAPQPVPPPTFYSRTQSLIGPSFPAFSAIAADDARDAPMATNATAGHERPWYENTASGDQAQIAATLNTLFSSVPITKASSASTFVHARHTTSPPSPLTPSSSQSFQLSSPPSTIVAEALARKISSQAKTLNLLFQGYDKERDEGHGDGEDRTWSGSTERPTVASSITPGQVLAQAQAEKQRQQYLASMAHASSDSSPALSTASVGTGAETGTEQGTTTGG</sequence>
<protein>
    <submittedName>
        <fullName evidence="2">Uncharacterized protein</fullName>
    </submittedName>
</protein>
<feature type="compositionally biased region" description="Low complexity" evidence="1">
    <location>
        <begin position="448"/>
        <end position="459"/>
    </location>
</feature>
<evidence type="ECO:0000313" key="2">
    <source>
        <dbReference type="EMBL" id="RUS34674.1"/>
    </source>
</evidence>
<name>A0A433QY79_9FUNG</name>
<gene>
    <name evidence="2" type="ORF">BC938DRAFT_479194</name>
</gene>
<feature type="compositionally biased region" description="Polar residues" evidence="1">
    <location>
        <begin position="326"/>
        <end position="340"/>
    </location>
</feature>
<dbReference type="Proteomes" id="UP000274822">
    <property type="component" value="Unassembled WGS sequence"/>
</dbReference>
<feature type="compositionally biased region" description="Polar residues" evidence="1">
    <location>
        <begin position="503"/>
        <end position="515"/>
    </location>
</feature>
<comment type="caution">
    <text evidence="2">The sequence shown here is derived from an EMBL/GenBank/DDBJ whole genome shotgun (WGS) entry which is preliminary data.</text>
</comment>
<feature type="compositionally biased region" description="Polar residues" evidence="1">
    <location>
        <begin position="164"/>
        <end position="178"/>
    </location>
</feature>
<feature type="compositionally biased region" description="Basic and acidic residues" evidence="1">
    <location>
        <begin position="489"/>
        <end position="502"/>
    </location>
</feature>
<evidence type="ECO:0000256" key="1">
    <source>
        <dbReference type="SAM" id="MobiDB-lite"/>
    </source>
</evidence>
<feature type="compositionally biased region" description="Pro residues" evidence="1">
    <location>
        <begin position="349"/>
        <end position="359"/>
    </location>
</feature>
<dbReference type="AlphaFoldDB" id="A0A433QY79"/>
<proteinExistence type="predicted"/>
<accession>A0A433QY79</accession>
<feature type="region of interest" description="Disordered" evidence="1">
    <location>
        <begin position="436"/>
        <end position="459"/>
    </location>
</feature>